<accession>A0A6F8XPX3</accession>
<proteinExistence type="predicted"/>
<reference evidence="1 2" key="1">
    <citation type="submission" date="2020-03" db="EMBL/GenBank/DDBJ databases">
        <title>Whole genome shotgun sequence of Phytohabitans flavus NBRC 107702.</title>
        <authorList>
            <person name="Komaki H."/>
            <person name="Tamura T."/>
        </authorList>
    </citation>
    <scope>NUCLEOTIDE SEQUENCE [LARGE SCALE GENOMIC DNA]</scope>
    <source>
        <strain evidence="1 2">NBRC 107702</strain>
    </source>
</reference>
<name>A0A6F8XPX3_9ACTN</name>
<evidence type="ECO:0000313" key="2">
    <source>
        <dbReference type="Proteomes" id="UP000502508"/>
    </source>
</evidence>
<dbReference type="AlphaFoldDB" id="A0A6F8XPX3"/>
<organism evidence="1 2">
    <name type="scientific">Phytohabitans flavus</name>
    <dbReference type="NCBI Taxonomy" id="1076124"/>
    <lineage>
        <taxon>Bacteria</taxon>
        <taxon>Bacillati</taxon>
        <taxon>Actinomycetota</taxon>
        <taxon>Actinomycetes</taxon>
        <taxon>Micromonosporales</taxon>
        <taxon>Micromonosporaceae</taxon>
    </lineage>
</organism>
<protein>
    <submittedName>
        <fullName evidence="1">Uncharacterized protein</fullName>
    </submittedName>
</protein>
<reference evidence="1 2" key="2">
    <citation type="submission" date="2020-03" db="EMBL/GenBank/DDBJ databases">
        <authorList>
            <person name="Ichikawa N."/>
            <person name="Kimura A."/>
            <person name="Kitahashi Y."/>
            <person name="Uohara A."/>
        </authorList>
    </citation>
    <scope>NUCLEOTIDE SEQUENCE [LARGE SCALE GENOMIC DNA]</scope>
    <source>
        <strain evidence="1 2">NBRC 107702</strain>
    </source>
</reference>
<dbReference type="Proteomes" id="UP000502508">
    <property type="component" value="Chromosome"/>
</dbReference>
<dbReference type="EMBL" id="AP022870">
    <property type="protein sequence ID" value="BCB75884.1"/>
    <property type="molecule type" value="Genomic_DNA"/>
</dbReference>
<dbReference type="KEGG" id="pfla:Pflav_022940"/>
<evidence type="ECO:0000313" key="1">
    <source>
        <dbReference type="EMBL" id="BCB75884.1"/>
    </source>
</evidence>
<dbReference type="RefSeq" id="WP_173035905.1">
    <property type="nucleotide sequence ID" value="NZ_AP022870.1"/>
</dbReference>
<sequence>MGPNTAPAGETRFAFDFLTSARLPLAVIGVTPATAWVVLADGRFEIRFGFWRLTTTRANVVSARRTGPYRWWRGLGPRLSMVDRGVTFGTSTGPGVCVSFASPVPALAPGGWLRHPAVTVTVADPDALVNALTRGERAGP</sequence>
<gene>
    <name evidence="1" type="ORF">Pflav_022940</name>
</gene>
<keyword evidence="2" id="KW-1185">Reference proteome</keyword>